<gene>
    <name evidence="1" type="primary">anmK</name>
    <name evidence="2" type="ORF">MARGE09_P1489</name>
</gene>
<feature type="binding site" evidence="1">
    <location>
        <begin position="18"/>
        <end position="25"/>
    </location>
    <ligand>
        <name>ATP</name>
        <dbReference type="ChEBI" id="CHEBI:30616"/>
    </ligand>
</feature>
<dbReference type="Gene3D" id="3.30.420.40">
    <property type="match status" value="2"/>
</dbReference>
<dbReference type="InterPro" id="IPR043129">
    <property type="entry name" value="ATPase_NBD"/>
</dbReference>
<reference evidence="2 3" key="1">
    <citation type="journal article" date="2022" name="IScience">
        <title>An ultrasensitive nanofiber-based assay for enzymatic hydrolysis and deep-sea microbial degradation of cellulose.</title>
        <authorList>
            <person name="Tsudome M."/>
            <person name="Tachioka M."/>
            <person name="Miyazaki M."/>
            <person name="Uchimura K."/>
            <person name="Tsuda M."/>
            <person name="Takaki Y."/>
            <person name="Deguchi S."/>
        </authorList>
    </citation>
    <scope>NUCLEOTIDE SEQUENCE [LARGE SCALE GENOMIC DNA]</scope>
    <source>
        <strain evidence="2 3">GE09</strain>
    </source>
</reference>
<evidence type="ECO:0000313" key="3">
    <source>
        <dbReference type="Proteomes" id="UP001320119"/>
    </source>
</evidence>
<dbReference type="EC" id="2.7.1.170" evidence="1"/>
<comment type="pathway">
    <text evidence="1">Cell wall biogenesis; peptidoglycan recycling.</text>
</comment>
<keyword evidence="1 2" id="KW-0808">Transferase</keyword>
<comment type="function">
    <text evidence="1">Catalyzes the specific phosphorylation of 1,6-anhydro-N-acetylmuramic acid (anhMurNAc) with the simultaneous cleavage of the 1,6-anhydro ring, generating MurNAc-6-P. Is required for the utilization of anhMurNAc either imported from the medium or derived from its own cell wall murein, and thus plays a role in cell wall recycling.</text>
</comment>
<evidence type="ECO:0000256" key="1">
    <source>
        <dbReference type="HAMAP-Rule" id="MF_01270"/>
    </source>
</evidence>
<dbReference type="GO" id="GO:0006040">
    <property type="term" value="P:amino sugar metabolic process"/>
    <property type="evidence" value="ECO:0007669"/>
    <property type="project" value="InterPro"/>
</dbReference>
<dbReference type="InterPro" id="IPR005338">
    <property type="entry name" value="Anhydro_N_Ac-Mur_kinase"/>
</dbReference>
<dbReference type="KEGG" id="marq:MARGE09_P1489"/>
<dbReference type="HAMAP" id="MF_01270">
    <property type="entry name" value="AnhMurNAc_kinase"/>
    <property type="match status" value="1"/>
</dbReference>
<dbReference type="CDD" id="cd24050">
    <property type="entry name" value="ASKHA_NBD_ANMK"/>
    <property type="match status" value="1"/>
</dbReference>
<dbReference type="SUPFAM" id="SSF53067">
    <property type="entry name" value="Actin-like ATPase domain"/>
    <property type="match status" value="1"/>
</dbReference>
<dbReference type="NCBIfam" id="NF007139">
    <property type="entry name" value="PRK09585.1-3"/>
    <property type="match status" value="1"/>
</dbReference>
<evidence type="ECO:0000313" key="2">
    <source>
        <dbReference type="EMBL" id="BCD97288.1"/>
    </source>
</evidence>
<dbReference type="GO" id="GO:0097175">
    <property type="term" value="P:1,6-anhydro-N-acetyl-beta-muramic acid catabolic process"/>
    <property type="evidence" value="ECO:0007669"/>
    <property type="project" value="UniProtKB-UniRule"/>
</dbReference>
<comment type="pathway">
    <text evidence="1">Amino-sugar metabolism; 1,6-anhydro-N-acetylmuramate degradation.</text>
</comment>
<name>A0AAN1WGS6_9GAMM</name>
<dbReference type="RefSeq" id="WP_236986761.1">
    <property type="nucleotide sequence ID" value="NZ_AP023086.1"/>
</dbReference>
<protein>
    <recommendedName>
        <fullName evidence="1">Anhydro-N-acetylmuramic acid kinase</fullName>
        <ecNumber evidence="1">2.7.1.170</ecNumber>
    </recommendedName>
    <alternativeName>
        <fullName evidence="1">AnhMurNAc kinase</fullName>
    </alternativeName>
</protein>
<dbReference type="PANTHER" id="PTHR30605">
    <property type="entry name" value="ANHYDRO-N-ACETYLMURAMIC ACID KINASE"/>
    <property type="match status" value="1"/>
</dbReference>
<comment type="similarity">
    <text evidence="1">Belongs to the anhydro-N-acetylmuramic acid kinase family.</text>
</comment>
<dbReference type="Pfam" id="PF03702">
    <property type="entry name" value="AnmK"/>
    <property type="match status" value="1"/>
</dbReference>
<accession>A0AAN1WGS6</accession>
<keyword evidence="1" id="KW-0067">ATP-binding</keyword>
<dbReference type="PANTHER" id="PTHR30605:SF0">
    <property type="entry name" value="ANHYDRO-N-ACETYLMURAMIC ACID KINASE"/>
    <property type="match status" value="1"/>
</dbReference>
<keyword evidence="1" id="KW-0547">Nucleotide-binding</keyword>
<keyword evidence="1 2" id="KW-0418">Kinase</keyword>
<keyword evidence="1" id="KW-0119">Carbohydrate metabolism</keyword>
<dbReference type="GO" id="GO:0016773">
    <property type="term" value="F:phosphotransferase activity, alcohol group as acceptor"/>
    <property type="evidence" value="ECO:0007669"/>
    <property type="project" value="UniProtKB-UniRule"/>
</dbReference>
<keyword evidence="3" id="KW-1185">Reference proteome</keyword>
<dbReference type="EMBL" id="AP023086">
    <property type="protein sequence ID" value="BCD97288.1"/>
    <property type="molecule type" value="Genomic_DNA"/>
</dbReference>
<dbReference type="Proteomes" id="UP001320119">
    <property type="component" value="Chromosome"/>
</dbReference>
<proteinExistence type="inferred from homology"/>
<dbReference type="GO" id="GO:0016301">
    <property type="term" value="F:kinase activity"/>
    <property type="evidence" value="ECO:0007669"/>
    <property type="project" value="UniProtKB-KW"/>
</dbReference>
<dbReference type="GO" id="GO:0009254">
    <property type="term" value="P:peptidoglycan turnover"/>
    <property type="evidence" value="ECO:0007669"/>
    <property type="project" value="UniProtKB-UniRule"/>
</dbReference>
<organism evidence="2 3">
    <name type="scientific">Marinagarivorans cellulosilyticus</name>
    <dbReference type="NCBI Taxonomy" id="2721545"/>
    <lineage>
        <taxon>Bacteria</taxon>
        <taxon>Pseudomonadati</taxon>
        <taxon>Pseudomonadota</taxon>
        <taxon>Gammaproteobacteria</taxon>
        <taxon>Cellvibrionales</taxon>
        <taxon>Cellvibrionaceae</taxon>
        <taxon>Marinagarivorans</taxon>
    </lineage>
</organism>
<dbReference type="AlphaFoldDB" id="A0AAN1WGS6"/>
<sequence>MKPHQSQPAGYFIGLMSGTSADGIDGVLASISHNNFEIIATDAIAFDEVLAGEIAQLFTPSTNEIDRLGCLDKKLATLYAKCVNNLLKKAQLPSSQITAIGNHGQTIRHRPCAATPFTLQIGDASELAIRANIPVVSDFRRADIALGGQGAPLTPGFHQAVFGSPTQNRCIVNIGGIANVTHLPKVGDITGWDTGPGNGLMDAWILQHQQKPYDHNGQWAASGNINAPLLTNLLSHPYFEKAPPKSTGKEEFTLEAIAHYTTALPPQDVQATLLELSAITIAQGINTGRINSAYVCGGGAFNSQLMARLKAHCPSISIHSTLTLGIAPSWVEAAAFAWLAHQFWHKLPGNVTSVTGAARAGILGSLTLPA</sequence>
<dbReference type="GO" id="GO:0005524">
    <property type="term" value="F:ATP binding"/>
    <property type="evidence" value="ECO:0007669"/>
    <property type="project" value="UniProtKB-UniRule"/>
</dbReference>
<comment type="catalytic activity">
    <reaction evidence="1">
        <text>1,6-anhydro-N-acetyl-beta-muramate + ATP + H2O = N-acetyl-D-muramate 6-phosphate + ADP + H(+)</text>
        <dbReference type="Rhea" id="RHEA:24952"/>
        <dbReference type="ChEBI" id="CHEBI:15377"/>
        <dbReference type="ChEBI" id="CHEBI:15378"/>
        <dbReference type="ChEBI" id="CHEBI:30616"/>
        <dbReference type="ChEBI" id="CHEBI:58690"/>
        <dbReference type="ChEBI" id="CHEBI:58722"/>
        <dbReference type="ChEBI" id="CHEBI:456216"/>
        <dbReference type="EC" id="2.7.1.170"/>
    </reaction>
</comment>